<evidence type="ECO:0000313" key="4">
    <source>
        <dbReference type="EMBL" id="GHB41218.1"/>
    </source>
</evidence>
<dbReference type="PANTHER" id="PTHR43115">
    <property type="entry name" value="DEHYDROGENASE/REDUCTASE SDR FAMILY MEMBER 11"/>
    <property type="match status" value="1"/>
</dbReference>
<dbReference type="EMBL" id="BMXE01000006">
    <property type="protein sequence ID" value="GHB41218.1"/>
    <property type="molecule type" value="Genomic_DNA"/>
</dbReference>
<proteinExistence type="inferred from homology"/>
<evidence type="ECO:0000256" key="3">
    <source>
        <dbReference type="RuleBase" id="RU000363"/>
    </source>
</evidence>
<dbReference type="PRINTS" id="PR00080">
    <property type="entry name" value="SDRFAMILY"/>
</dbReference>
<sequence>MTKPLIIITGASSGIGAAIAKTFGAAGHPLLLLARRVAKMEAFGLPNTLCLKVDVTDRAQLIAAVKEGEDKFGPADAIINNAGCMLLGTLADQEPAEWDHMIDVNVKGLLNSVRAVLPAMKARRRGTIINMGSIDGRRSYTPHRVYCGTKFAVHAFSEALRAEVAADNVRVIVIAPGAVATELVSHTTSQALIDAHYEALNAPHSILDPQEIANIVLFAYQQPQTTNIRGIVVAGTGQVQ</sequence>
<keyword evidence="5" id="KW-1185">Reference proteome</keyword>
<evidence type="ECO:0000256" key="2">
    <source>
        <dbReference type="ARBA" id="ARBA00023002"/>
    </source>
</evidence>
<dbReference type="SUPFAM" id="SSF51735">
    <property type="entry name" value="NAD(P)-binding Rossmann-fold domains"/>
    <property type="match status" value="1"/>
</dbReference>
<dbReference type="InterPro" id="IPR002347">
    <property type="entry name" value="SDR_fam"/>
</dbReference>
<dbReference type="Pfam" id="PF00106">
    <property type="entry name" value="adh_short"/>
    <property type="match status" value="1"/>
</dbReference>
<dbReference type="InterPro" id="IPR020904">
    <property type="entry name" value="Sc_DH/Rdtase_CS"/>
</dbReference>
<dbReference type="PANTHER" id="PTHR43115:SF4">
    <property type="entry name" value="DEHYDROGENASE_REDUCTASE SDR FAMILY MEMBER 11"/>
    <property type="match status" value="1"/>
</dbReference>
<dbReference type="InterPro" id="IPR036291">
    <property type="entry name" value="NAD(P)-bd_dom_sf"/>
</dbReference>
<dbReference type="Gene3D" id="3.40.50.720">
    <property type="entry name" value="NAD(P)-binding Rossmann-like Domain"/>
    <property type="match status" value="1"/>
</dbReference>
<comment type="similarity">
    <text evidence="1 3">Belongs to the short-chain dehydrogenases/reductases (SDR) family.</text>
</comment>
<reference evidence="5" key="1">
    <citation type="journal article" date="2019" name="Int. J. Syst. Evol. Microbiol.">
        <title>The Global Catalogue of Microorganisms (GCM) 10K type strain sequencing project: providing services to taxonomists for standard genome sequencing and annotation.</title>
        <authorList>
            <consortium name="The Broad Institute Genomics Platform"/>
            <consortium name="The Broad Institute Genome Sequencing Center for Infectious Disease"/>
            <person name="Wu L."/>
            <person name="Ma J."/>
        </authorList>
    </citation>
    <scope>NUCLEOTIDE SEQUENCE [LARGE SCALE GENOMIC DNA]</scope>
    <source>
        <strain evidence="5">KCTC 12861</strain>
    </source>
</reference>
<protein>
    <submittedName>
        <fullName evidence="4">Oxidoreductase</fullName>
    </submittedName>
</protein>
<comment type="caution">
    <text evidence="4">The sequence shown here is derived from an EMBL/GenBank/DDBJ whole genome shotgun (WGS) entry which is preliminary data.</text>
</comment>
<accession>A0ABQ3EIU5</accession>
<dbReference type="PROSITE" id="PS00061">
    <property type="entry name" value="ADH_SHORT"/>
    <property type="match status" value="1"/>
</dbReference>
<keyword evidence="2" id="KW-0560">Oxidoreductase</keyword>
<gene>
    <name evidence="4" type="ORF">GCM10007094_33320</name>
</gene>
<name>A0ABQ3EIU5_9HYPH</name>
<evidence type="ECO:0000256" key="1">
    <source>
        <dbReference type="ARBA" id="ARBA00006484"/>
    </source>
</evidence>
<dbReference type="RefSeq" id="WP_189437921.1">
    <property type="nucleotide sequence ID" value="NZ_BMXE01000006.1"/>
</dbReference>
<evidence type="ECO:0000313" key="5">
    <source>
        <dbReference type="Proteomes" id="UP000637980"/>
    </source>
</evidence>
<dbReference type="PRINTS" id="PR00081">
    <property type="entry name" value="GDHRDH"/>
</dbReference>
<dbReference type="Proteomes" id="UP000637980">
    <property type="component" value="Unassembled WGS sequence"/>
</dbReference>
<organism evidence="4 5">
    <name type="scientific">Pseudovibrio japonicus</name>
    <dbReference type="NCBI Taxonomy" id="366534"/>
    <lineage>
        <taxon>Bacteria</taxon>
        <taxon>Pseudomonadati</taxon>
        <taxon>Pseudomonadota</taxon>
        <taxon>Alphaproteobacteria</taxon>
        <taxon>Hyphomicrobiales</taxon>
        <taxon>Stappiaceae</taxon>
        <taxon>Pseudovibrio</taxon>
    </lineage>
</organism>